<dbReference type="Pfam" id="PF00989">
    <property type="entry name" value="PAS"/>
    <property type="match status" value="1"/>
</dbReference>
<dbReference type="Gene3D" id="3.30.565.10">
    <property type="entry name" value="Histidine kinase-like ATPase, C-terminal domain"/>
    <property type="match status" value="1"/>
</dbReference>
<dbReference type="PROSITE" id="PS50112">
    <property type="entry name" value="PAS"/>
    <property type="match status" value="1"/>
</dbReference>
<dbReference type="InterPro" id="IPR005467">
    <property type="entry name" value="His_kinase_dom"/>
</dbReference>
<dbReference type="SMART" id="SM00387">
    <property type="entry name" value="HATPase_c"/>
    <property type="match status" value="1"/>
</dbReference>
<dbReference type="InterPro" id="IPR036890">
    <property type="entry name" value="HATPase_C_sf"/>
</dbReference>
<keyword evidence="4" id="KW-0597">Phosphoprotein</keyword>
<dbReference type="Gene3D" id="3.30.450.20">
    <property type="entry name" value="PAS domain"/>
    <property type="match status" value="1"/>
</dbReference>
<dbReference type="InterPro" id="IPR036097">
    <property type="entry name" value="HisK_dim/P_sf"/>
</dbReference>
<dbReference type="AlphaFoldDB" id="A0A540WBA2"/>
<evidence type="ECO:0000256" key="5">
    <source>
        <dbReference type="ARBA" id="ARBA00022679"/>
    </source>
</evidence>
<accession>A0A540WBA2</accession>
<dbReference type="InterPro" id="IPR050736">
    <property type="entry name" value="Sensor_HK_Regulatory"/>
</dbReference>
<comment type="catalytic activity">
    <reaction evidence="1">
        <text>ATP + protein L-histidine = ADP + protein N-phospho-L-histidine.</text>
        <dbReference type="EC" id="2.7.13.3"/>
    </reaction>
</comment>
<gene>
    <name evidence="10" type="ORF">E6W39_33805</name>
</gene>
<dbReference type="Pfam" id="PF00512">
    <property type="entry name" value="HisKA"/>
    <property type="match status" value="1"/>
</dbReference>
<evidence type="ECO:0000259" key="8">
    <source>
        <dbReference type="PROSITE" id="PS50109"/>
    </source>
</evidence>
<dbReference type="PANTHER" id="PTHR43711">
    <property type="entry name" value="TWO-COMPONENT HISTIDINE KINASE"/>
    <property type="match status" value="1"/>
</dbReference>
<comment type="caution">
    <text evidence="10">The sequence shown here is derived from an EMBL/GenBank/DDBJ whole genome shotgun (WGS) entry which is preliminary data.</text>
</comment>
<evidence type="ECO:0000256" key="4">
    <source>
        <dbReference type="ARBA" id="ARBA00022553"/>
    </source>
</evidence>
<dbReference type="SMART" id="SM00091">
    <property type="entry name" value="PAS"/>
    <property type="match status" value="1"/>
</dbReference>
<dbReference type="InterPro" id="IPR003661">
    <property type="entry name" value="HisK_dim/P_dom"/>
</dbReference>
<feature type="domain" description="Histidine kinase" evidence="8">
    <location>
        <begin position="149"/>
        <end position="378"/>
    </location>
</feature>
<dbReference type="SUPFAM" id="SSF55874">
    <property type="entry name" value="ATPase domain of HSP90 chaperone/DNA topoisomerase II/histidine kinase"/>
    <property type="match status" value="1"/>
</dbReference>
<dbReference type="CDD" id="cd00082">
    <property type="entry name" value="HisKA"/>
    <property type="match status" value="1"/>
</dbReference>
<dbReference type="CDD" id="cd00075">
    <property type="entry name" value="HATPase"/>
    <property type="match status" value="1"/>
</dbReference>
<keyword evidence="11" id="KW-1185">Reference proteome</keyword>
<dbReference type="EC" id="2.7.13.3" evidence="3"/>
<proteinExistence type="predicted"/>
<dbReference type="PRINTS" id="PR00344">
    <property type="entry name" value="BCTRLSENSOR"/>
</dbReference>
<dbReference type="GO" id="GO:0006355">
    <property type="term" value="P:regulation of DNA-templated transcription"/>
    <property type="evidence" value="ECO:0007669"/>
    <property type="project" value="InterPro"/>
</dbReference>
<evidence type="ECO:0000256" key="1">
    <source>
        <dbReference type="ARBA" id="ARBA00000085"/>
    </source>
</evidence>
<dbReference type="Gene3D" id="1.10.287.130">
    <property type="match status" value="1"/>
</dbReference>
<evidence type="ECO:0000256" key="7">
    <source>
        <dbReference type="ARBA" id="ARBA00023012"/>
    </source>
</evidence>
<evidence type="ECO:0000256" key="3">
    <source>
        <dbReference type="ARBA" id="ARBA00012438"/>
    </source>
</evidence>
<name>A0A540WBA2_9ACTN</name>
<reference evidence="10 11" key="1">
    <citation type="submission" date="2019-06" db="EMBL/GenBank/DDBJ databases">
        <title>Description of Kitasatospora acidophila sp. nov. isolated from pine grove soil, and reclassification of Streptomyces novaecaesareae to Kitasatospora novaeceasareae comb. nov.</title>
        <authorList>
            <person name="Kim M.J."/>
        </authorList>
    </citation>
    <scope>NUCLEOTIDE SEQUENCE [LARGE SCALE GENOMIC DNA]</scope>
    <source>
        <strain evidence="10 11">MMS16-CNU292</strain>
    </source>
</reference>
<keyword evidence="6" id="KW-0418">Kinase</keyword>
<dbReference type="InterPro" id="IPR004358">
    <property type="entry name" value="Sig_transdc_His_kin-like_C"/>
</dbReference>
<dbReference type="PROSITE" id="PS50109">
    <property type="entry name" value="HIS_KIN"/>
    <property type="match status" value="1"/>
</dbReference>
<keyword evidence="7" id="KW-0902">Two-component regulatory system</keyword>
<evidence type="ECO:0000259" key="9">
    <source>
        <dbReference type="PROSITE" id="PS50112"/>
    </source>
</evidence>
<protein>
    <recommendedName>
        <fullName evidence="3">histidine kinase</fullName>
        <ecNumber evidence="3">2.7.13.3</ecNumber>
    </recommendedName>
</protein>
<evidence type="ECO:0000313" key="10">
    <source>
        <dbReference type="EMBL" id="TQF06283.1"/>
    </source>
</evidence>
<feature type="domain" description="PAS" evidence="9">
    <location>
        <begin position="26"/>
        <end position="62"/>
    </location>
</feature>
<dbReference type="CDD" id="cd00130">
    <property type="entry name" value="PAS"/>
    <property type="match status" value="1"/>
</dbReference>
<organism evidence="10 11">
    <name type="scientific">Kitasatospora acidiphila</name>
    <dbReference type="NCBI Taxonomy" id="2567942"/>
    <lineage>
        <taxon>Bacteria</taxon>
        <taxon>Bacillati</taxon>
        <taxon>Actinomycetota</taxon>
        <taxon>Actinomycetes</taxon>
        <taxon>Kitasatosporales</taxon>
        <taxon>Streptomycetaceae</taxon>
        <taxon>Kitasatospora</taxon>
    </lineage>
</organism>
<comment type="subcellular location">
    <subcellularLocation>
        <location evidence="2">Cell membrane</location>
    </subcellularLocation>
</comment>
<dbReference type="InterPro" id="IPR035965">
    <property type="entry name" value="PAS-like_dom_sf"/>
</dbReference>
<dbReference type="PANTHER" id="PTHR43711:SF1">
    <property type="entry name" value="HISTIDINE KINASE 1"/>
    <property type="match status" value="1"/>
</dbReference>
<dbReference type="Proteomes" id="UP000319103">
    <property type="component" value="Unassembled WGS sequence"/>
</dbReference>
<evidence type="ECO:0000313" key="11">
    <source>
        <dbReference type="Proteomes" id="UP000319103"/>
    </source>
</evidence>
<dbReference type="InterPro" id="IPR003594">
    <property type="entry name" value="HATPase_dom"/>
</dbReference>
<dbReference type="InterPro" id="IPR000014">
    <property type="entry name" value="PAS"/>
</dbReference>
<keyword evidence="5" id="KW-0808">Transferase</keyword>
<sequence length="383" mass="41431">MSGGEDRPMAAGEAVSGLGLEGLRPDDLPDGLVIADRNGLVVCFNAAAARLTGISPQAALGRPLDEALPLEDLDGRRWWQLTDPYGGLAIRSRQPERNLLLPGSNREVLVCAQYVRERAKGPVCRLVVALRGTEARQRTERAHAELIATVAHELRSPLTSVKGFTATLLNKWERFTDGQKRVMLETVNADADRVTRLIAELLDISRIDAGRLEIRKQVVDLAVAVRRQVAGKVAAGTPAERFDIRLAEGLPQQWADPDKVDQVLANLLENAVRHGEGTVTIEVAPAKEIVEPASWEHPGTAPRVVEGTAVTVSDEGSGIPEESMPRVFTRFWRGSKRGGTGLGLYIVKGIVEAHGGTIRIDRGPGGGARFRFILPAGVPEFMV</sequence>
<evidence type="ECO:0000256" key="2">
    <source>
        <dbReference type="ARBA" id="ARBA00004236"/>
    </source>
</evidence>
<dbReference type="Pfam" id="PF02518">
    <property type="entry name" value="HATPase_c"/>
    <property type="match status" value="1"/>
</dbReference>
<dbReference type="GO" id="GO:0000155">
    <property type="term" value="F:phosphorelay sensor kinase activity"/>
    <property type="evidence" value="ECO:0007669"/>
    <property type="project" value="InterPro"/>
</dbReference>
<dbReference type="OrthoDB" id="9813151at2"/>
<dbReference type="SUPFAM" id="SSF47384">
    <property type="entry name" value="Homodimeric domain of signal transducing histidine kinase"/>
    <property type="match status" value="1"/>
</dbReference>
<dbReference type="SUPFAM" id="SSF55785">
    <property type="entry name" value="PYP-like sensor domain (PAS domain)"/>
    <property type="match status" value="1"/>
</dbReference>
<dbReference type="SMART" id="SM00388">
    <property type="entry name" value="HisKA"/>
    <property type="match status" value="1"/>
</dbReference>
<evidence type="ECO:0000256" key="6">
    <source>
        <dbReference type="ARBA" id="ARBA00022777"/>
    </source>
</evidence>
<dbReference type="InterPro" id="IPR013767">
    <property type="entry name" value="PAS_fold"/>
</dbReference>
<dbReference type="EMBL" id="VIGB01000003">
    <property type="protein sequence ID" value="TQF06283.1"/>
    <property type="molecule type" value="Genomic_DNA"/>
</dbReference>
<dbReference type="GO" id="GO:0005886">
    <property type="term" value="C:plasma membrane"/>
    <property type="evidence" value="ECO:0007669"/>
    <property type="project" value="UniProtKB-SubCell"/>
</dbReference>